<gene>
    <name evidence="4" type="ORF">BHM03_00028091</name>
</gene>
<evidence type="ECO:0000259" key="3">
    <source>
        <dbReference type="Pfam" id="PF12937"/>
    </source>
</evidence>
<dbReference type="InterPro" id="IPR005174">
    <property type="entry name" value="KIB1-4_b-propeller"/>
</dbReference>
<organism evidence="4">
    <name type="scientific">Ensete ventricosum</name>
    <name type="common">Abyssinian banana</name>
    <name type="synonym">Musa ensete</name>
    <dbReference type="NCBI Taxonomy" id="4639"/>
    <lineage>
        <taxon>Eukaryota</taxon>
        <taxon>Viridiplantae</taxon>
        <taxon>Streptophyta</taxon>
        <taxon>Embryophyta</taxon>
        <taxon>Tracheophyta</taxon>
        <taxon>Spermatophyta</taxon>
        <taxon>Magnoliopsida</taxon>
        <taxon>Liliopsida</taxon>
        <taxon>Zingiberales</taxon>
        <taxon>Musaceae</taxon>
        <taxon>Ensete</taxon>
    </lineage>
</organism>
<dbReference type="Gene3D" id="1.20.1280.50">
    <property type="match status" value="1"/>
</dbReference>
<dbReference type="Proteomes" id="UP000290560">
    <property type="component" value="Unassembled WGS sequence"/>
</dbReference>
<accession>A0A445MHU3</accession>
<name>A0A445MHU3_ENSVE</name>
<dbReference type="InterPro" id="IPR001810">
    <property type="entry name" value="F-box_dom"/>
</dbReference>
<dbReference type="AlphaFoldDB" id="A0A445MHU3"/>
<evidence type="ECO:0000259" key="2">
    <source>
        <dbReference type="Pfam" id="PF03478"/>
    </source>
</evidence>
<proteinExistence type="predicted"/>
<evidence type="ECO:0000313" key="4">
    <source>
        <dbReference type="EMBL" id="RZR73783.1"/>
    </source>
</evidence>
<feature type="domain" description="F-box" evidence="3">
    <location>
        <begin position="280"/>
        <end position="316"/>
    </location>
</feature>
<dbReference type="Pfam" id="PF03478">
    <property type="entry name" value="Beta-prop_KIB1-4"/>
    <property type="match status" value="1"/>
</dbReference>
<dbReference type="EMBL" id="KV876019">
    <property type="protein sequence ID" value="RZR73783.1"/>
    <property type="molecule type" value="Genomic_DNA"/>
</dbReference>
<reference evidence="4" key="1">
    <citation type="journal article" date="2018" name="Data Brief">
        <title>Genome sequence data from 17 accessions of Ensete ventricosum, a staple food crop for millions in Ethiopia.</title>
        <authorList>
            <person name="Yemataw Z."/>
            <person name="Muzemil S."/>
            <person name="Ambachew D."/>
            <person name="Tripathi L."/>
            <person name="Tesfaye K."/>
            <person name="Chala A."/>
            <person name="Farbos A."/>
            <person name="O'Neill P."/>
            <person name="Moore K."/>
            <person name="Grant M."/>
            <person name="Studholme D.J."/>
        </authorList>
    </citation>
    <scope>NUCLEOTIDE SEQUENCE [LARGE SCALE GENOMIC DNA]</scope>
    <source>
        <tissue evidence="4">Leaf</tissue>
    </source>
</reference>
<feature type="non-terminal residue" evidence="4">
    <location>
        <position position="1"/>
    </location>
</feature>
<evidence type="ECO:0000256" key="1">
    <source>
        <dbReference type="SAM" id="MobiDB-lite"/>
    </source>
</evidence>
<dbReference type="PANTHER" id="PTHR44259:SF111">
    <property type="entry name" value="OS04G0167600 PROTEIN"/>
    <property type="match status" value="1"/>
</dbReference>
<dbReference type="CDD" id="cd09917">
    <property type="entry name" value="F-box_SF"/>
    <property type="match status" value="1"/>
</dbReference>
<dbReference type="InterPro" id="IPR050942">
    <property type="entry name" value="F-box_BR-signaling"/>
</dbReference>
<dbReference type="SUPFAM" id="SSF81383">
    <property type="entry name" value="F-box domain"/>
    <property type="match status" value="1"/>
</dbReference>
<feature type="domain" description="KIB1-4 beta-propeller" evidence="2">
    <location>
        <begin position="342"/>
        <end position="613"/>
    </location>
</feature>
<evidence type="ECO:0008006" key="5">
    <source>
        <dbReference type="Google" id="ProtNLM"/>
    </source>
</evidence>
<dbReference type="PANTHER" id="PTHR44259">
    <property type="entry name" value="OS07G0183000 PROTEIN-RELATED"/>
    <property type="match status" value="1"/>
</dbReference>
<feature type="region of interest" description="Disordered" evidence="1">
    <location>
        <begin position="249"/>
        <end position="274"/>
    </location>
</feature>
<dbReference type="InterPro" id="IPR036047">
    <property type="entry name" value="F-box-like_dom_sf"/>
</dbReference>
<sequence length="657" mass="71619">GGGASMSVGIPRFGAIGDSACGGAAGGAGCAWTWLVRPRKASAVTMSGAGFDAGEGNPGSVIILQKRLGVGMAAATSSAGRGWSGSVWRSVPESVNGRSGDMGPPSSAKMLGANLLTRGLLGTEWELVRMSGDSELDLGGWLLEWWRAFIVGVVDHSYLITLLRLRLTIPPYTPIMLVVLATRRAFAGGGADLTCVRSAVRSLAPPVYPTGYLRRVDHVGGPACHLKRIAAHWLARSLALISTYHRPPPLPSTSKPSSSIVAHRSMSPPPPLRKEAAPDWAALPPELLALVAGRLRHSVDYVRFRSVCSRWRAAARRIPFPPLLALPFDPDASALPFFDPSEIASSAAIRSLPLPEARHQALLGSSRGWLFLIDEAGSVSLLNPFTRARFCLPPVTETLARASSLSVSKVRDRWVLDHRNGKQPVTLYHMRSTFISEATLSSTPSEGDECAVIIVAVLASSTKLAFCRIGDREWTLFNTALHNFVSSVAYCDGRFYAVDAFGEVCACDVGISTRATYISSLMLPPERDSFRIMGLKKELLLVAHYMDGDFPHFKHHYEIYRTDIKRRMKWYRVDTIATRTVFLSVHFNSNAIGGAFYGCKSNAMYFSEPIRGGREPSRSQIHKMAVMDVTNGCLEVISCNCIVQFSREVFWFTPCLY</sequence>
<dbReference type="Pfam" id="PF12937">
    <property type="entry name" value="F-box-like"/>
    <property type="match status" value="1"/>
</dbReference>
<protein>
    <recommendedName>
        <fullName evidence="5">DUF295 domain-containing protein</fullName>
    </recommendedName>
</protein>